<evidence type="ECO:0000313" key="2">
    <source>
        <dbReference type="Proteomes" id="UP000828048"/>
    </source>
</evidence>
<name>A0ACB7XZ56_9ERIC</name>
<gene>
    <name evidence="1" type="ORF">Vadar_008370</name>
</gene>
<protein>
    <submittedName>
        <fullName evidence="1">Uncharacterized protein</fullName>
    </submittedName>
</protein>
<proteinExistence type="predicted"/>
<sequence length="396" mass="43772">MSLDPCGFMASMDEDFASPLGEDFQQYCYFTSESNPSSNSTNLLPNIVNSSSTTNLSSASISSSTELAPQIVVESSTKHQKHNASSSSRFILSFGNSNDTLPENPQRVPVNPEDEVVSSFMMSQQGSRFVNHEDGTMKSGKLGVKRKSSGGGGGGNSRPPSQTYDHIIAERKRREQLSQLFVALSSIVPGLKKTDKTSVLGEGVKYLKQLQERVKTLEDQTRKQTIESVVLVKKSQLSFADDHQSCSDENITGRSSELQLPEIEAKVCHKNVLLRVHCERRKGLLVKLLGELEKLNLVVVNTSVAPFGSLALDITVIAEYPSPYYIITGHHSGATDLRRLTLSGDFLRRSMSRSSSAIFDDCLQRSPAIYRRHLHREKERGQNLLEKMVIDDCGSR</sequence>
<dbReference type="Proteomes" id="UP000828048">
    <property type="component" value="Chromosome 5"/>
</dbReference>
<evidence type="ECO:0000313" key="1">
    <source>
        <dbReference type="EMBL" id="KAH7845990.1"/>
    </source>
</evidence>
<reference evidence="1 2" key="1">
    <citation type="journal article" date="2021" name="Hortic Res">
        <title>High-quality reference genome and annotation aids understanding of berry development for evergreen blueberry (Vaccinium darrowii).</title>
        <authorList>
            <person name="Yu J."/>
            <person name="Hulse-Kemp A.M."/>
            <person name="Babiker E."/>
            <person name="Staton M."/>
        </authorList>
    </citation>
    <scope>NUCLEOTIDE SEQUENCE [LARGE SCALE GENOMIC DNA]</scope>
    <source>
        <strain evidence="2">cv. NJ 8807/NJ 8810</strain>
        <tissue evidence="1">Young leaf</tissue>
    </source>
</reference>
<organism evidence="1 2">
    <name type="scientific">Vaccinium darrowii</name>
    <dbReference type="NCBI Taxonomy" id="229202"/>
    <lineage>
        <taxon>Eukaryota</taxon>
        <taxon>Viridiplantae</taxon>
        <taxon>Streptophyta</taxon>
        <taxon>Embryophyta</taxon>
        <taxon>Tracheophyta</taxon>
        <taxon>Spermatophyta</taxon>
        <taxon>Magnoliopsida</taxon>
        <taxon>eudicotyledons</taxon>
        <taxon>Gunneridae</taxon>
        <taxon>Pentapetalae</taxon>
        <taxon>asterids</taxon>
        <taxon>Ericales</taxon>
        <taxon>Ericaceae</taxon>
        <taxon>Vaccinioideae</taxon>
        <taxon>Vaccinieae</taxon>
        <taxon>Vaccinium</taxon>
    </lineage>
</organism>
<accession>A0ACB7XZ56</accession>
<comment type="caution">
    <text evidence="1">The sequence shown here is derived from an EMBL/GenBank/DDBJ whole genome shotgun (WGS) entry which is preliminary data.</text>
</comment>
<dbReference type="EMBL" id="CM037155">
    <property type="protein sequence ID" value="KAH7845990.1"/>
    <property type="molecule type" value="Genomic_DNA"/>
</dbReference>
<keyword evidence="2" id="KW-1185">Reference proteome</keyword>